<proteinExistence type="predicted"/>
<name>A0ABV9SK71_9ACTN</name>
<organism evidence="1 2">
    <name type="scientific">Streptomonospora arabica</name>
    <dbReference type="NCBI Taxonomy" id="412417"/>
    <lineage>
        <taxon>Bacteria</taxon>
        <taxon>Bacillati</taxon>
        <taxon>Actinomycetota</taxon>
        <taxon>Actinomycetes</taxon>
        <taxon>Streptosporangiales</taxon>
        <taxon>Nocardiopsidaceae</taxon>
        <taxon>Streptomonospora</taxon>
    </lineage>
</organism>
<evidence type="ECO:0000313" key="1">
    <source>
        <dbReference type="EMBL" id="MFC4867273.1"/>
    </source>
</evidence>
<comment type="caution">
    <text evidence="1">The sequence shown here is derived from an EMBL/GenBank/DDBJ whole genome shotgun (WGS) entry which is preliminary data.</text>
</comment>
<sequence>MAQPWAMKALSAMTADEVRAALDQLPYLCPEDAALETALRDRLARIQEGRPIEAALSAR</sequence>
<protein>
    <submittedName>
        <fullName evidence="1">Uncharacterized protein</fullName>
    </submittedName>
</protein>
<reference evidence="2" key="1">
    <citation type="journal article" date="2019" name="Int. J. Syst. Evol. Microbiol.">
        <title>The Global Catalogue of Microorganisms (GCM) 10K type strain sequencing project: providing services to taxonomists for standard genome sequencing and annotation.</title>
        <authorList>
            <consortium name="The Broad Institute Genomics Platform"/>
            <consortium name="The Broad Institute Genome Sequencing Center for Infectious Disease"/>
            <person name="Wu L."/>
            <person name="Ma J."/>
        </authorList>
    </citation>
    <scope>NUCLEOTIDE SEQUENCE [LARGE SCALE GENOMIC DNA]</scope>
    <source>
        <strain evidence="2">CGMCC 4.7304</strain>
    </source>
</reference>
<dbReference type="Proteomes" id="UP001595858">
    <property type="component" value="Unassembled WGS sequence"/>
</dbReference>
<accession>A0ABV9SK71</accession>
<dbReference type="EMBL" id="JBHSIY010000009">
    <property type="protein sequence ID" value="MFC4867273.1"/>
    <property type="molecule type" value="Genomic_DNA"/>
</dbReference>
<keyword evidence="2" id="KW-1185">Reference proteome</keyword>
<evidence type="ECO:0000313" key="2">
    <source>
        <dbReference type="Proteomes" id="UP001595858"/>
    </source>
</evidence>
<dbReference type="RefSeq" id="WP_344147096.1">
    <property type="nucleotide sequence ID" value="NZ_BAAAQI010000019.1"/>
</dbReference>
<gene>
    <name evidence="1" type="ORF">ACFPCZ_11585</name>
</gene>